<keyword evidence="2" id="KW-1185">Reference proteome</keyword>
<accession>A0A843TDH3</accession>
<evidence type="ECO:0000313" key="2">
    <source>
        <dbReference type="Proteomes" id="UP000652761"/>
    </source>
</evidence>
<proteinExistence type="predicted"/>
<protein>
    <submittedName>
        <fullName evidence="1">Uncharacterized protein</fullName>
    </submittedName>
</protein>
<dbReference type="EMBL" id="NMUH01000010">
    <property type="protein sequence ID" value="MQL68267.1"/>
    <property type="molecule type" value="Genomic_DNA"/>
</dbReference>
<evidence type="ECO:0000313" key="1">
    <source>
        <dbReference type="EMBL" id="MQL68267.1"/>
    </source>
</evidence>
<gene>
    <name evidence="1" type="ORF">Taro_000545</name>
</gene>
<comment type="caution">
    <text evidence="1">The sequence shown here is derived from an EMBL/GenBank/DDBJ whole genome shotgun (WGS) entry which is preliminary data.</text>
</comment>
<name>A0A843TDH3_COLES</name>
<organism evidence="1 2">
    <name type="scientific">Colocasia esculenta</name>
    <name type="common">Wild taro</name>
    <name type="synonym">Arum esculentum</name>
    <dbReference type="NCBI Taxonomy" id="4460"/>
    <lineage>
        <taxon>Eukaryota</taxon>
        <taxon>Viridiplantae</taxon>
        <taxon>Streptophyta</taxon>
        <taxon>Embryophyta</taxon>
        <taxon>Tracheophyta</taxon>
        <taxon>Spermatophyta</taxon>
        <taxon>Magnoliopsida</taxon>
        <taxon>Liliopsida</taxon>
        <taxon>Araceae</taxon>
        <taxon>Aroideae</taxon>
        <taxon>Colocasieae</taxon>
        <taxon>Colocasia</taxon>
    </lineage>
</organism>
<dbReference type="AlphaFoldDB" id="A0A843TDH3"/>
<sequence>MKEKRTSRAAEDLPQARLSLYFTSLYLVRYPSAWFTPTVFSCWEAAAASLIKKGGMSALLKGSTTLTGKSHSGMFAPFRRPTEKRRPVHPLLLDNRGEKLTRIRFVRCFTYTIPIPDCGEHARLKWLRKISAVASIFFFLHIMQKMKMVLHELGVS</sequence>
<reference evidence="1" key="1">
    <citation type="submission" date="2017-07" db="EMBL/GenBank/DDBJ databases">
        <title>Taro Niue Genome Assembly and Annotation.</title>
        <authorList>
            <person name="Atibalentja N."/>
            <person name="Keating K."/>
            <person name="Fields C.J."/>
        </authorList>
    </citation>
    <scope>NUCLEOTIDE SEQUENCE</scope>
    <source>
        <strain evidence="1">Niue_2</strain>
        <tissue evidence="1">Leaf</tissue>
    </source>
</reference>
<dbReference type="Proteomes" id="UP000652761">
    <property type="component" value="Unassembled WGS sequence"/>
</dbReference>